<keyword evidence="2" id="KW-1185">Reference proteome</keyword>
<dbReference type="InterPro" id="IPR014729">
    <property type="entry name" value="Rossmann-like_a/b/a_fold"/>
</dbReference>
<dbReference type="Gene3D" id="3.40.50.620">
    <property type="entry name" value="HUPs"/>
    <property type="match status" value="1"/>
</dbReference>
<evidence type="ECO:0000313" key="1">
    <source>
        <dbReference type="EMBL" id="KAK4016526.1"/>
    </source>
</evidence>
<dbReference type="Proteomes" id="UP001234178">
    <property type="component" value="Unassembled WGS sequence"/>
</dbReference>
<evidence type="ECO:0000313" key="2">
    <source>
        <dbReference type="Proteomes" id="UP001234178"/>
    </source>
</evidence>
<reference evidence="1 2" key="1">
    <citation type="journal article" date="2023" name="Nucleic Acids Res.">
        <title>The hologenome of Daphnia magna reveals possible DNA methylation and microbiome-mediated evolution of the host genome.</title>
        <authorList>
            <person name="Chaturvedi A."/>
            <person name="Li X."/>
            <person name="Dhandapani V."/>
            <person name="Marshall H."/>
            <person name="Kissane S."/>
            <person name="Cuenca-Cambronero M."/>
            <person name="Asole G."/>
            <person name="Calvet F."/>
            <person name="Ruiz-Romero M."/>
            <person name="Marangio P."/>
            <person name="Guigo R."/>
            <person name="Rago D."/>
            <person name="Mirbahai L."/>
            <person name="Eastwood N."/>
            <person name="Colbourne J.K."/>
            <person name="Zhou J."/>
            <person name="Mallon E."/>
            <person name="Orsini L."/>
        </authorList>
    </citation>
    <scope>NUCLEOTIDE SEQUENCE [LARGE SCALE GENOMIC DNA]</scope>
    <source>
        <strain evidence="1">LRV0_1</strain>
    </source>
</reference>
<sequence length="154" mass="17517">MQDKLLAFAEFLPRGSKSNCHRTFYDCFYQLLSESQTTLDLGAIFIIQELSPCSWTGTQSLNSIKAGMLKKHSTSFAKRKKKLLARLFNKKGIQCRTVLLMKHPLKDEVRALGRKLGLLTELLERHIRGNKLITSAILNFSLFQRKAANIFSAL</sequence>
<name>A0ABQ9ZUU5_9CRUS</name>
<protein>
    <submittedName>
        <fullName evidence="1">Uncharacterized protein</fullName>
    </submittedName>
</protein>
<proteinExistence type="predicted"/>
<comment type="caution">
    <text evidence="1">The sequence shown here is derived from an EMBL/GenBank/DDBJ whole genome shotgun (WGS) entry which is preliminary data.</text>
</comment>
<dbReference type="EMBL" id="JAOYFB010000005">
    <property type="protein sequence ID" value="KAK4016526.1"/>
    <property type="molecule type" value="Genomic_DNA"/>
</dbReference>
<accession>A0ABQ9ZUU5</accession>
<organism evidence="1 2">
    <name type="scientific">Daphnia magna</name>
    <dbReference type="NCBI Taxonomy" id="35525"/>
    <lineage>
        <taxon>Eukaryota</taxon>
        <taxon>Metazoa</taxon>
        <taxon>Ecdysozoa</taxon>
        <taxon>Arthropoda</taxon>
        <taxon>Crustacea</taxon>
        <taxon>Branchiopoda</taxon>
        <taxon>Diplostraca</taxon>
        <taxon>Cladocera</taxon>
        <taxon>Anomopoda</taxon>
        <taxon>Daphniidae</taxon>
        <taxon>Daphnia</taxon>
    </lineage>
</organism>
<gene>
    <name evidence="1" type="ORF">OUZ56_031483</name>
</gene>